<feature type="domain" description="DUF58" evidence="2">
    <location>
        <begin position="194"/>
        <end position="269"/>
    </location>
</feature>
<sequence>MKIYRYILLAFLIITTIFVSNHGGNVSYALFYLAIILPIIAFIYTLYVYQSFRIYQSIDRKTIVKGELVPYRYAVSNEQFLTYRSIQVKFFDNKSQVVGANATTEYTLLPGERIEKVTNLRCNYRGEYEVGVNFVVITDFLRILAITYPLQSKYKVTVLPRVLSLSRLRILPIEQDSKRTVTNKNSKEVEMDTELRNYAYGDSLRRIHWKASAKQQSLLTRKMTQNPRQEMNLYLDLYKLNEKEMDKIIIEDKMIEAELSIVKYSQKNGIPMNVYFEQDGMNKMRIQSPTDFEKLYKESATLKFNQKVPIHELLANSILNMGVCIMLVHRLEDALCIQLQSLMKKGTEVVLLYFTSEIGDKEKIKIETLRSLGICVREILREDELTDIL</sequence>
<protein>
    <recommendedName>
        <fullName evidence="2">DUF58 domain-containing protein</fullName>
    </recommendedName>
</protein>
<keyword evidence="1" id="KW-0812">Transmembrane</keyword>
<evidence type="ECO:0000313" key="4">
    <source>
        <dbReference type="Proteomes" id="UP000184038"/>
    </source>
</evidence>
<dbReference type="InterPro" id="IPR002881">
    <property type="entry name" value="DUF58"/>
</dbReference>
<dbReference type="PANTHER" id="PTHR34351">
    <property type="entry name" value="SLR1927 PROTEIN-RELATED"/>
    <property type="match status" value="1"/>
</dbReference>
<keyword evidence="1" id="KW-1133">Transmembrane helix</keyword>
<proteinExistence type="predicted"/>
<feature type="transmembrane region" description="Helical" evidence="1">
    <location>
        <begin position="29"/>
        <end position="49"/>
    </location>
</feature>
<dbReference type="EMBL" id="FRCP01000022">
    <property type="protein sequence ID" value="SHM93280.1"/>
    <property type="molecule type" value="Genomic_DNA"/>
</dbReference>
<name>A0A1M7MQB8_9FIRM</name>
<dbReference type="Proteomes" id="UP000184038">
    <property type="component" value="Unassembled WGS sequence"/>
</dbReference>
<accession>A0A1M7MQB8</accession>
<organism evidence="3 4">
    <name type="scientific">Anaerosporobacter mobilis DSM 15930</name>
    <dbReference type="NCBI Taxonomy" id="1120996"/>
    <lineage>
        <taxon>Bacteria</taxon>
        <taxon>Bacillati</taxon>
        <taxon>Bacillota</taxon>
        <taxon>Clostridia</taxon>
        <taxon>Lachnospirales</taxon>
        <taxon>Lachnospiraceae</taxon>
        <taxon>Anaerosporobacter</taxon>
    </lineage>
</organism>
<dbReference type="RefSeq" id="WP_073290611.1">
    <property type="nucleotide sequence ID" value="NZ_FRCP01000022.1"/>
</dbReference>
<evidence type="ECO:0000313" key="3">
    <source>
        <dbReference type="EMBL" id="SHM93280.1"/>
    </source>
</evidence>
<evidence type="ECO:0000259" key="2">
    <source>
        <dbReference type="Pfam" id="PF01882"/>
    </source>
</evidence>
<dbReference type="Pfam" id="PF01882">
    <property type="entry name" value="DUF58"/>
    <property type="match status" value="1"/>
</dbReference>
<dbReference type="AlphaFoldDB" id="A0A1M7MQB8"/>
<dbReference type="PANTHER" id="PTHR34351:SF2">
    <property type="entry name" value="DUF58 DOMAIN-CONTAINING PROTEIN"/>
    <property type="match status" value="1"/>
</dbReference>
<keyword evidence="4" id="KW-1185">Reference proteome</keyword>
<evidence type="ECO:0000256" key="1">
    <source>
        <dbReference type="SAM" id="Phobius"/>
    </source>
</evidence>
<reference evidence="3 4" key="1">
    <citation type="submission" date="2016-11" db="EMBL/GenBank/DDBJ databases">
        <authorList>
            <person name="Jaros S."/>
            <person name="Januszkiewicz K."/>
            <person name="Wedrychowicz H."/>
        </authorList>
    </citation>
    <scope>NUCLEOTIDE SEQUENCE [LARGE SCALE GENOMIC DNA]</scope>
    <source>
        <strain evidence="3 4">DSM 15930</strain>
    </source>
</reference>
<dbReference type="OrthoDB" id="9778037at2"/>
<keyword evidence="1" id="KW-0472">Membrane</keyword>
<dbReference type="STRING" id="1120996.SAMN02746066_03966"/>
<gene>
    <name evidence="3" type="ORF">SAMN02746066_03966</name>
</gene>
<feature type="transmembrane region" description="Helical" evidence="1">
    <location>
        <begin position="7"/>
        <end position="23"/>
    </location>
</feature>